<evidence type="ECO:0000313" key="10">
    <source>
        <dbReference type="EMBL" id="ADF52881.1"/>
    </source>
</evidence>
<accession>D5BEC2</accession>
<dbReference type="CDD" id="cd00075">
    <property type="entry name" value="HATPase"/>
    <property type="match status" value="1"/>
</dbReference>
<dbReference type="Gene3D" id="1.10.287.130">
    <property type="match status" value="1"/>
</dbReference>
<dbReference type="eggNOG" id="COG2205">
    <property type="taxonomic scope" value="Bacteria"/>
</dbReference>
<dbReference type="Pfam" id="PF02518">
    <property type="entry name" value="HATPase_c"/>
    <property type="match status" value="1"/>
</dbReference>
<protein>
    <recommendedName>
        <fullName evidence="2">histidine kinase</fullName>
        <ecNumber evidence="2">2.7.13.3</ecNumber>
    </recommendedName>
</protein>
<keyword evidence="8" id="KW-0472">Membrane</keyword>
<dbReference type="SMART" id="SM00387">
    <property type="entry name" value="HATPase_c"/>
    <property type="match status" value="1"/>
</dbReference>
<evidence type="ECO:0000256" key="2">
    <source>
        <dbReference type="ARBA" id="ARBA00012438"/>
    </source>
</evidence>
<sequence>MKLLNYTTTYFAFLLLLIITVWALIFYWQMLDEIYDSMDDGLENQKMLVIQKAIKDPSILQKTNFDDGYYTFRKVTKSDKILSHRDQYRDTTMYMLNEDDFEPVRLLESIFRHEDEYYKVKVITSMVEEDDLIEDLFYSILWLYIGMVVSILLLNNFLLKKVWHPFYDLLRKLKNFNIESDQEIHYAETNIEEFKLLNKNVDRLLKKSRESYVNQKQFIENASHELQTPLAISINKLELLLESEHLNEKDISLLADGIQNLERLSKFNKSLLLLSKIENRQFENIETLDINQVLQEIIDSLEDLADLRKINIEFEQQQQLFFEGNKELIFILYVNLIKNAIIHSSKNNRIYINVAQNEVVIQNEGEHPLNTAVIFQRFYKKSGVKSSTGIGLALAKAIADKYELGLHYHFREGHLFITEFPVNLKNS</sequence>
<keyword evidence="4" id="KW-0808">Transferase</keyword>
<feature type="transmembrane region" description="Helical" evidence="8">
    <location>
        <begin position="7"/>
        <end position="28"/>
    </location>
</feature>
<gene>
    <name evidence="10" type="ordered locus">ZPR_2558</name>
</gene>
<dbReference type="RefSeq" id="WP_013071978.1">
    <property type="nucleotide sequence ID" value="NC_014041.1"/>
</dbReference>
<evidence type="ECO:0000256" key="8">
    <source>
        <dbReference type="SAM" id="Phobius"/>
    </source>
</evidence>
<keyword evidence="6 10" id="KW-0418">Kinase</keyword>
<keyword evidence="11" id="KW-1185">Reference proteome</keyword>
<dbReference type="OrthoDB" id="1522504at2"/>
<dbReference type="SUPFAM" id="SSF47384">
    <property type="entry name" value="Homodimeric domain of signal transducing histidine kinase"/>
    <property type="match status" value="1"/>
</dbReference>
<dbReference type="InterPro" id="IPR036097">
    <property type="entry name" value="HisK_dim/P_sf"/>
</dbReference>
<dbReference type="STRING" id="655815.ZPR_2558"/>
<dbReference type="PANTHER" id="PTHR45436">
    <property type="entry name" value="SENSOR HISTIDINE KINASE YKOH"/>
    <property type="match status" value="1"/>
</dbReference>
<dbReference type="InterPro" id="IPR036890">
    <property type="entry name" value="HATPase_C_sf"/>
</dbReference>
<dbReference type="EC" id="2.7.13.3" evidence="2"/>
<evidence type="ECO:0000259" key="9">
    <source>
        <dbReference type="PROSITE" id="PS50109"/>
    </source>
</evidence>
<evidence type="ECO:0000313" key="11">
    <source>
        <dbReference type="Proteomes" id="UP000001654"/>
    </source>
</evidence>
<name>D5BEC2_ZUNPS</name>
<evidence type="ECO:0000256" key="6">
    <source>
        <dbReference type="ARBA" id="ARBA00022777"/>
    </source>
</evidence>
<dbReference type="InterPro" id="IPR003594">
    <property type="entry name" value="HATPase_dom"/>
</dbReference>
<keyword evidence="7 8" id="KW-1133">Transmembrane helix</keyword>
<reference evidence="10 11" key="1">
    <citation type="journal article" date="2010" name="BMC Genomics">
        <title>The complete genome of Zunongwangia profunda SM-A87 reveals its adaptation to the deep-sea environment and ecological role in sedimentary organic nitrogen degradation.</title>
        <authorList>
            <person name="Qin Q.L."/>
            <person name="Zhang X.Y."/>
            <person name="Wang X.M."/>
            <person name="Liu G.M."/>
            <person name="Chen X.L."/>
            <person name="Xie B.B."/>
            <person name="Dang H.Y."/>
            <person name="Zhou B.C."/>
            <person name="Yu J."/>
            <person name="Zhang Y.Z."/>
        </authorList>
    </citation>
    <scope>NUCLEOTIDE SEQUENCE [LARGE SCALE GENOMIC DNA]</scope>
    <source>
        <strain evidence="11">DSM 18752 / CCTCC AB 206139 / SM-A87</strain>
    </source>
</reference>
<proteinExistence type="predicted"/>
<dbReference type="SUPFAM" id="SSF55874">
    <property type="entry name" value="ATPase domain of HSP90 chaperone/DNA topoisomerase II/histidine kinase"/>
    <property type="match status" value="1"/>
</dbReference>
<dbReference type="GO" id="GO:0000155">
    <property type="term" value="F:phosphorelay sensor kinase activity"/>
    <property type="evidence" value="ECO:0007669"/>
    <property type="project" value="InterPro"/>
</dbReference>
<dbReference type="EMBL" id="CP001650">
    <property type="protein sequence ID" value="ADF52881.1"/>
    <property type="molecule type" value="Genomic_DNA"/>
</dbReference>
<evidence type="ECO:0000256" key="7">
    <source>
        <dbReference type="ARBA" id="ARBA00022989"/>
    </source>
</evidence>
<dbReference type="InterPro" id="IPR003661">
    <property type="entry name" value="HisK_dim/P_dom"/>
</dbReference>
<evidence type="ECO:0000256" key="1">
    <source>
        <dbReference type="ARBA" id="ARBA00000085"/>
    </source>
</evidence>
<dbReference type="Gene3D" id="3.30.565.10">
    <property type="entry name" value="Histidine kinase-like ATPase, C-terminal domain"/>
    <property type="match status" value="1"/>
</dbReference>
<dbReference type="InterPro" id="IPR005467">
    <property type="entry name" value="His_kinase_dom"/>
</dbReference>
<keyword evidence="3" id="KW-0597">Phosphoprotein</keyword>
<dbReference type="SMART" id="SM00388">
    <property type="entry name" value="HisKA"/>
    <property type="match status" value="1"/>
</dbReference>
<comment type="catalytic activity">
    <reaction evidence="1">
        <text>ATP + protein L-histidine = ADP + protein N-phospho-L-histidine.</text>
        <dbReference type="EC" id="2.7.13.3"/>
    </reaction>
</comment>
<dbReference type="GO" id="GO:0005886">
    <property type="term" value="C:plasma membrane"/>
    <property type="evidence" value="ECO:0007669"/>
    <property type="project" value="TreeGrafter"/>
</dbReference>
<feature type="transmembrane region" description="Helical" evidence="8">
    <location>
        <begin position="136"/>
        <end position="159"/>
    </location>
</feature>
<dbReference type="KEGG" id="zpr:ZPR_2558"/>
<dbReference type="InterPro" id="IPR050428">
    <property type="entry name" value="TCS_sensor_his_kinase"/>
</dbReference>
<dbReference type="AlphaFoldDB" id="D5BEC2"/>
<evidence type="ECO:0000256" key="4">
    <source>
        <dbReference type="ARBA" id="ARBA00022679"/>
    </source>
</evidence>
<evidence type="ECO:0000256" key="3">
    <source>
        <dbReference type="ARBA" id="ARBA00022553"/>
    </source>
</evidence>
<dbReference type="PROSITE" id="PS50109">
    <property type="entry name" value="HIS_KIN"/>
    <property type="match status" value="1"/>
</dbReference>
<feature type="domain" description="Histidine kinase" evidence="9">
    <location>
        <begin position="221"/>
        <end position="424"/>
    </location>
</feature>
<dbReference type="Proteomes" id="UP000001654">
    <property type="component" value="Chromosome"/>
</dbReference>
<dbReference type="Pfam" id="PF00512">
    <property type="entry name" value="HisKA"/>
    <property type="match status" value="1"/>
</dbReference>
<dbReference type="PANTHER" id="PTHR45436:SF5">
    <property type="entry name" value="SENSOR HISTIDINE KINASE TRCS"/>
    <property type="match status" value="1"/>
</dbReference>
<organism evidence="10 11">
    <name type="scientific">Zunongwangia profunda (strain DSM 18752 / CCTCC AB 206139 / SM-A87)</name>
    <name type="common">Wangia profunda</name>
    <dbReference type="NCBI Taxonomy" id="655815"/>
    <lineage>
        <taxon>Bacteria</taxon>
        <taxon>Pseudomonadati</taxon>
        <taxon>Bacteroidota</taxon>
        <taxon>Flavobacteriia</taxon>
        <taxon>Flavobacteriales</taxon>
        <taxon>Flavobacteriaceae</taxon>
        <taxon>Zunongwangia</taxon>
    </lineage>
</organism>
<dbReference type="HOGENOM" id="CLU_000445_89_35_10"/>
<keyword evidence="5 8" id="KW-0812">Transmembrane</keyword>
<evidence type="ECO:0000256" key="5">
    <source>
        <dbReference type="ARBA" id="ARBA00022692"/>
    </source>
</evidence>